<gene>
    <name evidence="5" type="ORF">Sradi_2906700</name>
</gene>
<dbReference type="EMBL" id="JACGWJ010000012">
    <property type="protein sequence ID" value="KAL0385124.1"/>
    <property type="molecule type" value="Genomic_DNA"/>
</dbReference>
<dbReference type="SUPFAM" id="SSF48371">
    <property type="entry name" value="ARM repeat"/>
    <property type="match status" value="1"/>
</dbReference>
<dbReference type="Gene3D" id="1.25.10.10">
    <property type="entry name" value="Leucine-rich Repeat Variant"/>
    <property type="match status" value="3"/>
</dbReference>
<dbReference type="PANTHER" id="PTHR46168:SF15">
    <property type="entry name" value="ARMADILLO REPEAT-CONTAINING DOMAIN-CONTAINING PROTEIN"/>
    <property type="match status" value="1"/>
</dbReference>
<protein>
    <recommendedName>
        <fullName evidence="4">DUF7792 domain-containing protein</fullName>
    </recommendedName>
</protein>
<feature type="repeat" description="ARM" evidence="2">
    <location>
        <begin position="195"/>
        <end position="238"/>
    </location>
</feature>
<evidence type="ECO:0000256" key="2">
    <source>
        <dbReference type="PROSITE-ProRule" id="PRU00259"/>
    </source>
</evidence>
<dbReference type="GO" id="GO:0007166">
    <property type="term" value="P:cell surface receptor signaling pathway"/>
    <property type="evidence" value="ECO:0007669"/>
    <property type="project" value="InterPro"/>
</dbReference>
<dbReference type="PANTHER" id="PTHR46168">
    <property type="entry name" value="ARMADILLO REPEAT ONLY 4"/>
    <property type="match status" value="1"/>
</dbReference>
<dbReference type="AlphaFoldDB" id="A0AAW2RYF2"/>
<evidence type="ECO:0000256" key="3">
    <source>
        <dbReference type="SAM" id="MobiDB-lite"/>
    </source>
</evidence>
<dbReference type="Pfam" id="PF00514">
    <property type="entry name" value="Arm"/>
    <property type="match status" value="1"/>
</dbReference>
<dbReference type="InterPro" id="IPR056694">
    <property type="entry name" value="DUF7792"/>
</dbReference>
<dbReference type="Pfam" id="PF25055">
    <property type="entry name" value="DUF7792"/>
    <property type="match status" value="1"/>
</dbReference>
<accession>A0AAW2RYF2</accession>
<sequence length="625" mass="68964">MVMAAEEEKSIQEVLSLPILLADRAIKSAQEAESFKPENSELARQVTELSQLLRSAARLTTTSPSVYDRPIRRVSLDVTKALDRALTLARKCRHKKTNVLHHVLSITTAADFKKVSTLLDSSLADIKWVLSIFNQDTDNWTINLSLPPIATTDPILAWVWPYIAAVHMGRAEAANELAILAQGNYRNKKIIVEENGIPPLLKMLKESGNLDAQNAAASALCNLADDQGRVRMITDALGVQVVARALSEAPMRVQVTLVNLVSRMVEMDSNVQEEFGRENVTRPLVALLGMDVDLEEFKEANSRKTVNSLHSIVQINKEMVKKGVHGLGSGNSFEGSRHHSHRKDKEREMESPEVKLRLKVSCAAALWKLAKGSLSNSRKITETKALLVLAKIIEKEPVELKMNCLMVVMELAAVAESNNDLKRAAFNPSSTAAKVVLDQLLRVIKEDTSPPLVTPAIKAIGCLASMFPAKEKRVVQSLVAQLGNRNLDVAAEAAKALGKFVCDNNYNRKAHSQAIIEWVQKLMNLLRSNDRGPLHLHEIVLLCNLAINAGNSKALEQARVLSVLEGAARHVVTHHPDLRELFAKATQLTIYQAIHTHGKKCCLYSSNILRLLLSILLSIMSYLDS</sequence>
<evidence type="ECO:0000313" key="5">
    <source>
        <dbReference type="EMBL" id="KAL0385124.1"/>
    </source>
</evidence>
<feature type="domain" description="DUF7792" evidence="4">
    <location>
        <begin position="12"/>
        <end position="134"/>
    </location>
</feature>
<name>A0AAW2RYF2_SESRA</name>
<dbReference type="PROSITE" id="PS50176">
    <property type="entry name" value="ARM_REPEAT"/>
    <property type="match status" value="1"/>
</dbReference>
<reference evidence="5" key="2">
    <citation type="journal article" date="2024" name="Plant">
        <title>Genomic evolution and insights into agronomic trait innovations of Sesamum species.</title>
        <authorList>
            <person name="Miao H."/>
            <person name="Wang L."/>
            <person name="Qu L."/>
            <person name="Liu H."/>
            <person name="Sun Y."/>
            <person name="Le M."/>
            <person name="Wang Q."/>
            <person name="Wei S."/>
            <person name="Zheng Y."/>
            <person name="Lin W."/>
            <person name="Duan Y."/>
            <person name="Cao H."/>
            <person name="Xiong S."/>
            <person name="Wang X."/>
            <person name="Wei L."/>
            <person name="Li C."/>
            <person name="Ma Q."/>
            <person name="Ju M."/>
            <person name="Zhao R."/>
            <person name="Li G."/>
            <person name="Mu C."/>
            <person name="Tian Q."/>
            <person name="Mei H."/>
            <person name="Zhang T."/>
            <person name="Gao T."/>
            <person name="Zhang H."/>
        </authorList>
    </citation>
    <scope>NUCLEOTIDE SEQUENCE</scope>
    <source>
        <strain evidence="5">G02</strain>
    </source>
</reference>
<proteinExistence type="predicted"/>
<dbReference type="InterPro" id="IPR036537">
    <property type="entry name" value="Adaptor_Cbl_N_dom_sf"/>
</dbReference>
<dbReference type="InterPro" id="IPR011989">
    <property type="entry name" value="ARM-like"/>
</dbReference>
<dbReference type="InterPro" id="IPR016024">
    <property type="entry name" value="ARM-type_fold"/>
</dbReference>
<feature type="region of interest" description="Disordered" evidence="3">
    <location>
        <begin position="326"/>
        <end position="351"/>
    </location>
</feature>
<organism evidence="5">
    <name type="scientific">Sesamum radiatum</name>
    <name type="common">Black benniseed</name>
    <dbReference type="NCBI Taxonomy" id="300843"/>
    <lineage>
        <taxon>Eukaryota</taxon>
        <taxon>Viridiplantae</taxon>
        <taxon>Streptophyta</taxon>
        <taxon>Embryophyta</taxon>
        <taxon>Tracheophyta</taxon>
        <taxon>Spermatophyta</taxon>
        <taxon>Magnoliopsida</taxon>
        <taxon>eudicotyledons</taxon>
        <taxon>Gunneridae</taxon>
        <taxon>Pentapetalae</taxon>
        <taxon>asterids</taxon>
        <taxon>lamiids</taxon>
        <taxon>Lamiales</taxon>
        <taxon>Pedaliaceae</taxon>
        <taxon>Sesamum</taxon>
    </lineage>
</organism>
<comment type="caution">
    <text evidence="5">The sequence shown here is derived from an EMBL/GenBank/DDBJ whole genome shotgun (WGS) entry which is preliminary data.</text>
</comment>
<dbReference type="InterPro" id="IPR000225">
    <property type="entry name" value="Armadillo"/>
</dbReference>
<evidence type="ECO:0000259" key="4">
    <source>
        <dbReference type="Pfam" id="PF25055"/>
    </source>
</evidence>
<keyword evidence="1" id="KW-0677">Repeat</keyword>
<dbReference type="SMART" id="SM00185">
    <property type="entry name" value="ARM"/>
    <property type="match status" value="1"/>
</dbReference>
<reference evidence="5" key="1">
    <citation type="submission" date="2020-06" db="EMBL/GenBank/DDBJ databases">
        <authorList>
            <person name="Li T."/>
            <person name="Hu X."/>
            <person name="Zhang T."/>
            <person name="Song X."/>
            <person name="Zhang H."/>
            <person name="Dai N."/>
            <person name="Sheng W."/>
            <person name="Hou X."/>
            <person name="Wei L."/>
        </authorList>
    </citation>
    <scope>NUCLEOTIDE SEQUENCE</scope>
    <source>
        <strain evidence="5">G02</strain>
        <tissue evidence="5">Leaf</tissue>
    </source>
</reference>
<dbReference type="Gene3D" id="1.20.930.20">
    <property type="entry name" value="Adaptor protein Cbl, N-terminal domain"/>
    <property type="match status" value="1"/>
</dbReference>
<evidence type="ECO:0000256" key="1">
    <source>
        <dbReference type="ARBA" id="ARBA00022737"/>
    </source>
</evidence>